<organism evidence="2 3">
    <name type="scientific">Moritella viscosa</name>
    <dbReference type="NCBI Taxonomy" id="80854"/>
    <lineage>
        <taxon>Bacteria</taxon>
        <taxon>Pseudomonadati</taxon>
        <taxon>Pseudomonadota</taxon>
        <taxon>Gammaproteobacteria</taxon>
        <taxon>Alteromonadales</taxon>
        <taxon>Moritellaceae</taxon>
        <taxon>Moritella</taxon>
    </lineage>
</organism>
<reference evidence="2 3" key="1">
    <citation type="submission" date="2016-11" db="EMBL/GenBank/DDBJ databases">
        <authorList>
            <person name="Klemetsen T."/>
        </authorList>
    </citation>
    <scope>NUCLEOTIDE SEQUENCE [LARGE SCALE GENOMIC DNA]</scope>
    <source>
        <strain evidence="2">MT 2528</strain>
    </source>
</reference>
<name>A0ABY1HGF8_9GAMM</name>
<evidence type="ECO:0000313" key="2">
    <source>
        <dbReference type="EMBL" id="SGY91293.1"/>
    </source>
</evidence>
<keyword evidence="3" id="KW-1185">Reference proteome</keyword>
<feature type="compositionally biased region" description="Basic and acidic residues" evidence="1">
    <location>
        <begin position="9"/>
        <end position="18"/>
    </location>
</feature>
<accession>A0ABY1HGF8</accession>
<evidence type="ECO:0000256" key="1">
    <source>
        <dbReference type="SAM" id="MobiDB-lite"/>
    </source>
</evidence>
<dbReference type="EMBL" id="FPLJ01000052">
    <property type="protein sequence ID" value="SGY91293.1"/>
    <property type="molecule type" value="Genomic_DNA"/>
</dbReference>
<gene>
    <name evidence="2" type="ORF">MT2528_2125</name>
</gene>
<feature type="region of interest" description="Disordered" evidence="1">
    <location>
        <begin position="1"/>
        <end position="24"/>
    </location>
</feature>
<feature type="region of interest" description="Disordered" evidence="1">
    <location>
        <begin position="878"/>
        <end position="910"/>
    </location>
</feature>
<dbReference type="InterPro" id="IPR043502">
    <property type="entry name" value="DNA/RNA_pol_sf"/>
</dbReference>
<evidence type="ECO:0000313" key="3">
    <source>
        <dbReference type="Proteomes" id="UP000182660"/>
    </source>
</evidence>
<dbReference type="GeneID" id="61298017"/>
<keyword evidence="2" id="KW-0548">Nucleotidyltransferase</keyword>
<keyword evidence="2" id="KW-0808">Transferase</keyword>
<dbReference type="RefSeq" id="WP_052678404.1">
    <property type="nucleotide sequence ID" value="NZ_CAWQZC010000127.1"/>
</dbReference>
<protein>
    <submittedName>
        <fullName evidence="2">DNA-directed DNA polymerase</fullName>
    </submittedName>
</protein>
<keyword evidence="2" id="KW-0239">DNA-directed DNA polymerase</keyword>
<dbReference type="SUPFAM" id="SSF56672">
    <property type="entry name" value="DNA/RNA polymerases"/>
    <property type="match status" value="1"/>
</dbReference>
<proteinExistence type="predicted"/>
<dbReference type="Proteomes" id="UP000182660">
    <property type="component" value="Unassembled WGS sequence"/>
</dbReference>
<dbReference type="GO" id="GO:0003887">
    <property type="term" value="F:DNA-directed DNA polymerase activity"/>
    <property type="evidence" value="ECO:0007669"/>
    <property type="project" value="UniProtKB-KW"/>
</dbReference>
<comment type="caution">
    <text evidence="2">The sequence shown here is derived from an EMBL/GenBank/DDBJ whole genome shotgun (WGS) entry which is preliminary data.</text>
</comment>
<sequence length="1051" mass="119525">MTTTLSPEQTKDEQDEKTVVSTPVKKSDKYVSTISYSTIRGGEATERATQDAQLQNLMDGIRRRFGPEYQKDSTTELRKYLANRVKPIKENKDVEKELIHYHIDRKSRFKYLKAQGSNIHIGIDTEFEYDEENECNKILSYQYCLLTADGREFKGVDYPASTDKKDRFDFNNYIFQIINYAKRHGWLSEYPEKTFIYAHFMRADIASFDAYWNIKSNKLDAVKAVASNARGDYGLDLRAIGASQYKPKYVTYKNNGKRLERTTLHLKDTLFLSPGRCSLDVIGEAIGIPKIKLPAGYSIEKMSKLLEENKGAFEKYAVRDAEIAVKYGRYVEEFALTELNDVFDNDDSEANDAGAVSEGGAKTKNSSSNRIKYLPNTLGNLSVALFKNVFADKYEKRAAEAESYTAPLIPNMAFNEVFGMEEVISYKWDERRHRSIPNKLTVLSGERDRNESTARRCFFGGRNEDYVFGPSAKDAVSDWDLAGAYTTGLVDILPVNYRAAFSSTDIEDYLGHVMGFAYVKFKFDEGTRFPSLPVRTELYGLYYPLEGETYCTAPEIAVAYNMGCKIEILYGDIIPWVNDAEPIFEPFTKVIRKLRKKHKGTFEEKIVKDVGNTAYGKIGQGVGFQRNKFDTKTGLSKPNGNSPLTNSYFASHVTGFIRAVLSELLDNVDDDITVYSATTDGLLTDLGNADAMIIDEYDLDGKIYQSTTARFKALCARFGDDDALVLKHQVKQIIAMKTRGQLTAEMMEDDGTNPEMSALYKKPVTAKAGIKPPRDCPNENDWMVDLFLNRQPSEKVANNCIVSERDMYLHELDLIEIKHDKYLNLDFDFKRRPVNPSMVDVRNPLTGKTVSHLTFDTVPWKNHKEGELARSAFDGWRKGKLTPVEPSEEPSDETDKKSSKKPEKKPKKVRVGGNCLKTLDDWDNWMDFYKIKAVMTVKGQKYENDSSEGIFKRLVLTALTNDSWGLSKDTPDGTNRTYPELIKLFTNAGYPVKKSDFTNAKNRKIEEHMMPAAPKSIPLLKWVMSQYPDMEVDKFFMKEEFDEVMGLVNKS</sequence>